<proteinExistence type="predicted"/>
<reference evidence="1" key="2">
    <citation type="submission" date="2020-11" db="EMBL/GenBank/DDBJ databases">
        <authorList>
            <person name="Cecchin M."/>
            <person name="Marcolungo L."/>
            <person name="Rossato M."/>
            <person name="Girolomoni L."/>
            <person name="Cosentino E."/>
            <person name="Cuine S."/>
            <person name="Li-Beisson Y."/>
            <person name="Delledonne M."/>
            <person name="Ballottari M."/>
        </authorList>
    </citation>
    <scope>NUCLEOTIDE SEQUENCE</scope>
    <source>
        <strain evidence="1">211/11P</strain>
        <tissue evidence="1">Whole cell</tissue>
    </source>
</reference>
<name>A0A9D4YVN9_CHLVU</name>
<keyword evidence="2" id="KW-1185">Reference proteome</keyword>
<evidence type="ECO:0008006" key="3">
    <source>
        <dbReference type="Google" id="ProtNLM"/>
    </source>
</evidence>
<gene>
    <name evidence="1" type="ORF">D9Q98_007242</name>
</gene>
<protein>
    <recommendedName>
        <fullName evidence="3">Reverse transcriptase domain-containing protein</fullName>
    </recommendedName>
</protein>
<accession>A0A9D4YVN9</accession>
<sequence length="81" mass="8965">MRSRRSAGLAVGTMPAKLFKLLLEERVSDRAEASGIRIGGQFGFRRQCGTAHAALVLRTLQDQQRAQGQQLWACSVDFFKA</sequence>
<evidence type="ECO:0000313" key="1">
    <source>
        <dbReference type="EMBL" id="KAI3428415.1"/>
    </source>
</evidence>
<dbReference type="AlphaFoldDB" id="A0A9D4YVN9"/>
<dbReference type="Proteomes" id="UP001055712">
    <property type="component" value="Unassembled WGS sequence"/>
</dbReference>
<evidence type="ECO:0000313" key="2">
    <source>
        <dbReference type="Proteomes" id="UP001055712"/>
    </source>
</evidence>
<reference evidence="1" key="1">
    <citation type="journal article" date="2019" name="Plant J.">
        <title>Chlorella vulgaris genome assembly and annotation reveals the molecular basis for metabolic acclimation to high light conditions.</title>
        <authorList>
            <person name="Cecchin M."/>
            <person name="Marcolungo L."/>
            <person name="Rossato M."/>
            <person name="Girolomoni L."/>
            <person name="Cosentino E."/>
            <person name="Cuine S."/>
            <person name="Li-Beisson Y."/>
            <person name="Delledonne M."/>
            <person name="Ballottari M."/>
        </authorList>
    </citation>
    <scope>NUCLEOTIDE SEQUENCE</scope>
    <source>
        <strain evidence="1">211/11P</strain>
    </source>
</reference>
<dbReference type="EMBL" id="SIDB01000009">
    <property type="protein sequence ID" value="KAI3428415.1"/>
    <property type="molecule type" value="Genomic_DNA"/>
</dbReference>
<organism evidence="1 2">
    <name type="scientific">Chlorella vulgaris</name>
    <name type="common">Green alga</name>
    <dbReference type="NCBI Taxonomy" id="3077"/>
    <lineage>
        <taxon>Eukaryota</taxon>
        <taxon>Viridiplantae</taxon>
        <taxon>Chlorophyta</taxon>
        <taxon>core chlorophytes</taxon>
        <taxon>Trebouxiophyceae</taxon>
        <taxon>Chlorellales</taxon>
        <taxon>Chlorellaceae</taxon>
        <taxon>Chlorella clade</taxon>
        <taxon>Chlorella</taxon>
    </lineage>
</organism>
<comment type="caution">
    <text evidence="1">The sequence shown here is derived from an EMBL/GenBank/DDBJ whole genome shotgun (WGS) entry which is preliminary data.</text>
</comment>